<feature type="transmembrane region" description="Helical" evidence="6">
    <location>
        <begin position="200"/>
        <end position="225"/>
    </location>
</feature>
<gene>
    <name evidence="7" type="ORF">ACFPZJ_04880</name>
</gene>
<feature type="transmembrane region" description="Helical" evidence="6">
    <location>
        <begin position="141"/>
        <end position="161"/>
    </location>
</feature>
<dbReference type="Proteomes" id="UP001596154">
    <property type="component" value="Unassembled WGS sequence"/>
</dbReference>
<accession>A0ABW0UIY6</accession>
<feature type="transmembrane region" description="Helical" evidence="6">
    <location>
        <begin position="277"/>
        <end position="303"/>
    </location>
</feature>
<feature type="transmembrane region" description="Helical" evidence="6">
    <location>
        <begin position="397"/>
        <end position="415"/>
    </location>
</feature>
<dbReference type="RefSeq" id="WP_381017688.1">
    <property type="nucleotide sequence ID" value="NZ_JBHSNY010000002.1"/>
</dbReference>
<evidence type="ECO:0000256" key="3">
    <source>
        <dbReference type="ARBA" id="ARBA00022692"/>
    </source>
</evidence>
<feature type="transmembrane region" description="Helical" evidence="6">
    <location>
        <begin position="323"/>
        <end position="344"/>
    </location>
</feature>
<protein>
    <submittedName>
        <fullName evidence="7">Lipopolysaccharide biosynthesis protein</fullName>
    </submittedName>
</protein>
<name>A0ABW0UIY6_9ACTN</name>
<keyword evidence="8" id="KW-1185">Reference proteome</keyword>
<evidence type="ECO:0000313" key="7">
    <source>
        <dbReference type="EMBL" id="MFC5633138.1"/>
    </source>
</evidence>
<feature type="transmembrane region" description="Helical" evidence="6">
    <location>
        <begin position="421"/>
        <end position="437"/>
    </location>
</feature>
<feature type="transmembrane region" description="Helical" evidence="6">
    <location>
        <begin position="62"/>
        <end position="87"/>
    </location>
</feature>
<feature type="transmembrane region" description="Helical" evidence="6">
    <location>
        <begin position="108"/>
        <end position="129"/>
    </location>
</feature>
<feature type="transmembrane region" description="Helical" evidence="6">
    <location>
        <begin position="173"/>
        <end position="194"/>
    </location>
</feature>
<organism evidence="7 8">
    <name type="scientific">Streptomyces bullii</name>
    <dbReference type="NCBI Taxonomy" id="349910"/>
    <lineage>
        <taxon>Bacteria</taxon>
        <taxon>Bacillati</taxon>
        <taxon>Actinomycetota</taxon>
        <taxon>Actinomycetes</taxon>
        <taxon>Kitasatosporales</taxon>
        <taxon>Streptomycetaceae</taxon>
        <taxon>Streptomyces</taxon>
    </lineage>
</organism>
<dbReference type="PANTHER" id="PTHR30250">
    <property type="entry name" value="PST FAMILY PREDICTED COLANIC ACID TRANSPORTER"/>
    <property type="match status" value="1"/>
</dbReference>
<feature type="transmembrane region" description="Helical" evidence="6">
    <location>
        <begin position="364"/>
        <end position="385"/>
    </location>
</feature>
<dbReference type="EMBL" id="JBHSNY010000002">
    <property type="protein sequence ID" value="MFC5633138.1"/>
    <property type="molecule type" value="Genomic_DNA"/>
</dbReference>
<evidence type="ECO:0000256" key="4">
    <source>
        <dbReference type="ARBA" id="ARBA00022989"/>
    </source>
</evidence>
<dbReference type="InterPro" id="IPR050833">
    <property type="entry name" value="Poly_Biosynth_Transport"/>
</dbReference>
<keyword evidence="4 6" id="KW-1133">Transmembrane helix</keyword>
<evidence type="ECO:0000256" key="2">
    <source>
        <dbReference type="ARBA" id="ARBA00022475"/>
    </source>
</evidence>
<comment type="caution">
    <text evidence="7">The sequence shown here is derived from an EMBL/GenBank/DDBJ whole genome shotgun (WGS) entry which is preliminary data.</text>
</comment>
<keyword evidence="3 6" id="KW-0812">Transmembrane</keyword>
<feature type="transmembrane region" description="Helical" evidence="6">
    <location>
        <begin position="32"/>
        <end position="50"/>
    </location>
</feature>
<evidence type="ECO:0000256" key="6">
    <source>
        <dbReference type="SAM" id="Phobius"/>
    </source>
</evidence>
<keyword evidence="5 6" id="KW-0472">Membrane</keyword>
<dbReference type="PANTHER" id="PTHR30250:SF11">
    <property type="entry name" value="O-ANTIGEN TRANSPORTER-RELATED"/>
    <property type="match status" value="1"/>
</dbReference>
<feature type="transmembrane region" description="Helical" evidence="6">
    <location>
        <begin position="245"/>
        <end position="265"/>
    </location>
</feature>
<evidence type="ECO:0000313" key="8">
    <source>
        <dbReference type="Proteomes" id="UP001596154"/>
    </source>
</evidence>
<proteinExistence type="predicted"/>
<sequence length="449" mass="44993">MSSSTTEGAGADAPDTSPIGYLSYLQAVLRSCAAKTVVLVVGGAAALVSARSVVDTLGITGYALVALVSTLPSLLAVTELGVGAAVIDAFSSRDREHMLRTLTAGARTLLCAGSAIAVCGVLTAVSGAAESLVDSAPGPDVAACVAVVALLFGCSLPLSLGGSVLGGLGRYHFAVLLQGAGALLALTVVLLGAACDAPPAVFAASVLVGQCAAGAASLLLAGRMLGLRMLRAVLFPLRRSPSTRIIQLAGPMAVIKVTSAVAYGADRLVLSSVTTSVAVAVYSAGAQLYAPASALVAAAALPLWRVFSRHRRSTPGTVPRRQLLNLTACFTGGGLAIGVVLVTAGPTVASWMLHGRASAGPGLMAAFAALVLSHAVNYPVAMWLSDPAGLRFQAVRAVLMAAVNLAASVPLARLMGPTGPVLASAGAHFLCVTLPCHRRVFARRSSTAT</sequence>
<comment type="subcellular location">
    <subcellularLocation>
        <location evidence="1">Cell membrane</location>
        <topology evidence="1">Multi-pass membrane protein</topology>
    </subcellularLocation>
</comment>
<evidence type="ECO:0000256" key="1">
    <source>
        <dbReference type="ARBA" id="ARBA00004651"/>
    </source>
</evidence>
<reference evidence="8" key="1">
    <citation type="journal article" date="2019" name="Int. J. Syst. Evol. Microbiol.">
        <title>The Global Catalogue of Microorganisms (GCM) 10K type strain sequencing project: providing services to taxonomists for standard genome sequencing and annotation.</title>
        <authorList>
            <consortium name="The Broad Institute Genomics Platform"/>
            <consortium name="The Broad Institute Genome Sequencing Center for Infectious Disease"/>
            <person name="Wu L."/>
            <person name="Ma J."/>
        </authorList>
    </citation>
    <scope>NUCLEOTIDE SEQUENCE [LARGE SCALE GENOMIC DNA]</scope>
    <source>
        <strain evidence="8">CGMCC 4.7248</strain>
    </source>
</reference>
<evidence type="ECO:0000256" key="5">
    <source>
        <dbReference type="ARBA" id="ARBA00023136"/>
    </source>
</evidence>
<keyword evidence="2" id="KW-1003">Cell membrane</keyword>